<dbReference type="KEGG" id="dtl:H8F01_18570"/>
<sequence length="247" mass="27060">MNHVRPPDIKENVRRFDEDVRAQGAYAYTGDRLSARLANSRISQSIAESFNFHGASVLDLGCGDGAYTVEFAAHGVRRVVGLDPAAVAIEAARARAQSMGVSDTVRFEVGNIYELDEHLASGQYDCIVIRGVLHHLPDPARAVAGLAAFKGTVIVLEPNGSNPVLKLLERFSRYHIEHEERSFRPGLICNWIEAAGLPIRSCRVLNLVPFFCPDPIARVLRSVEPLVERVPLVRNIACGQSIIVAGR</sequence>
<keyword evidence="3" id="KW-0489">Methyltransferase</keyword>
<evidence type="ECO:0000259" key="2">
    <source>
        <dbReference type="Pfam" id="PF13847"/>
    </source>
</evidence>
<dbReference type="PANTHER" id="PTHR43861">
    <property type="entry name" value="TRANS-ACONITATE 2-METHYLTRANSFERASE-RELATED"/>
    <property type="match status" value="1"/>
</dbReference>
<reference evidence="3 4" key="1">
    <citation type="submission" date="2020-08" db="EMBL/GenBank/DDBJ databases">
        <title>Dyella sp. G9 isolated from forest soil.</title>
        <authorList>
            <person name="Fu J."/>
            <person name="Qiu L."/>
        </authorList>
    </citation>
    <scope>NUCLEOTIDE SEQUENCE [LARGE SCALE GENOMIC DNA]</scope>
    <source>
        <strain evidence="3 4">G9</strain>
    </source>
</reference>
<dbReference type="InterPro" id="IPR025714">
    <property type="entry name" value="Methyltranfer_dom"/>
</dbReference>
<dbReference type="SUPFAM" id="SSF53335">
    <property type="entry name" value="S-adenosyl-L-methionine-dependent methyltransferases"/>
    <property type="match status" value="1"/>
</dbReference>
<feature type="domain" description="Methyltransferase" evidence="2">
    <location>
        <begin position="54"/>
        <end position="159"/>
    </location>
</feature>
<dbReference type="CDD" id="cd02440">
    <property type="entry name" value="AdoMet_MTases"/>
    <property type="match status" value="1"/>
</dbReference>
<gene>
    <name evidence="3" type="ORF">H8F01_18570</name>
</gene>
<dbReference type="Gene3D" id="3.40.50.150">
    <property type="entry name" value="Vaccinia Virus protein VP39"/>
    <property type="match status" value="1"/>
</dbReference>
<keyword evidence="1 3" id="KW-0808">Transferase</keyword>
<evidence type="ECO:0000313" key="3">
    <source>
        <dbReference type="EMBL" id="QNK01048.1"/>
    </source>
</evidence>
<evidence type="ECO:0000313" key="4">
    <source>
        <dbReference type="Proteomes" id="UP000515873"/>
    </source>
</evidence>
<proteinExistence type="predicted"/>
<dbReference type="EMBL" id="CP060412">
    <property type="protein sequence ID" value="QNK01048.1"/>
    <property type="molecule type" value="Genomic_DNA"/>
</dbReference>
<dbReference type="Pfam" id="PF13847">
    <property type="entry name" value="Methyltransf_31"/>
    <property type="match status" value="1"/>
</dbReference>
<dbReference type="AlphaFoldDB" id="A0A7G8Q2P0"/>
<dbReference type="Proteomes" id="UP000515873">
    <property type="component" value="Chromosome"/>
</dbReference>
<dbReference type="RefSeq" id="WP_187056512.1">
    <property type="nucleotide sequence ID" value="NZ_CP060412.1"/>
</dbReference>
<protein>
    <submittedName>
        <fullName evidence="3">Class I SAM-dependent methyltransferase</fullName>
    </submittedName>
</protein>
<dbReference type="GO" id="GO:0008168">
    <property type="term" value="F:methyltransferase activity"/>
    <property type="evidence" value="ECO:0007669"/>
    <property type="project" value="UniProtKB-KW"/>
</dbReference>
<dbReference type="InterPro" id="IPR029063">
    <property type="entry name" value="SAM-dependent_MTases_sf"/>
</dbReference>
<accession>A0A7G8Q2P0</accession>
<evidence type="ECO:0000256" key="1">
    <source>
        <dbReference type="ARBA" id="ARBA00022679"/>
    </source>
</evidence>
<keyword evidence="4" id="KW-1185">Reference proteome</keyword>
<dbReference type="GO" id="GO:0032259">
    <property type="term" value="P:methylation"/>
    <property type="evidence" value="ECO:0007669"/>
    <property type="project" value="UniProtKB-KW"/>
</dbReference>
<organism evidence="3 4">
    <name type="scientific">Dyella telluris</name>
    <dbReference type="NCBI Taxonomy" id="2763498"/>
    <lineage>
        <taxon>Bacteria</taxon>
        <taxon>Pseudomonadati</taxon>
        <taxon>Pseudomonadota</taxon>
        <taxon>Gammaproteobacteria</taxon>
        <taxon>Lysobacterales</taxon>
        <taxon>Rhodanobacteraceae</taxon>
        <taxon>Dyella</taxon>
    </lineage>
</organism>
<dbReference type="PANTHER" id="PTHR43861:SF3">
    <property type="entry name" value="PUTATIVE (AFU_ORTHOLOGUE AFUA_2G14390)-RELATED"/>
    <property type="match status" value="1"/>
</dbReference>
<name>A0A7G8Q2P0_9GAMM</name>